<name>A0A9P6B673_9AGAM</name>
<feature type="compositionally biased region" description="Basic and acidic residues" evidence="1">
    <location>
        <begin position="50"/>
        <end position="59"/>
    </location>
</feature>
<keyword evidence="3" id="KW-1185">Reference proteome</keyword>
<comment type="caution">
    <text evidence="2">The sequence shown here is derived from an EMBL/GenBank/DDBJ whole genome shotgun (WGS) entry which is preliminary data.</text>
</comment>
<dbReference type="EMBL" id="MU128927">
    <property type="protein sequence ID" value="KAF9518147.1"/>
    <property type="molecule type" value="Genomic_DNA"/>
</dbReference>
<feature type="region of interest" description="Disordered" evidence="1">
    <location>
        <begin position="39"/>
        <end position="62"/>
    </location>
</feature>
<evidence type="ECO:0000313" key="2">
    <source>
        <dbReference type="EMBL" id="KAF9518147.1"/>
    </source>
</evidence>
<gene>
    <name evidence="2" type="ORF">BS47DRAFT_1389320</name>
</gene>
<dbReference type="AlphaFoldDB" id="A0A9P6B673"/>
<evidence type="ECO:0000256" key="1">
    <source>
        <dbReference type="SAM" id="MobiDB-lite"/>
    </source>
</evidence>
<organism evidence="2 3">
    <name type="scientific">Hydnum rufescens UP504</name>
    <dbReference type="NCBI Taxonomy" id="1448309"/>
    <lineage>
        <taxon>Eukaryota</taxon>
        <taxon>Fungi</taxon>
        <taxon>Dikarya</taxon>
        <taxon>Basidiomycota</taxon>
        <taxon>Agaricomycotina</taxon>
        <taxon>Agaricomycetes</taxon>
        <taxon>Cantharellales</taxon>
        <taxon>Hydnaceae</taxon>
        <taxon>Hydnum</taxon>
    </lineage>
</organism>
<reference evidence="2" key="1">
    <citation type="journal article" date="2020" name="Nat. Commun.">
        <title>Large-scale genome sequencing of mycorrhizal fungi provides insights into the early evolution of symbiotic traits.</title>
        <authorList>
            <person name="Miyauchi S."/>
            <person name="Kiss E."/>
            <person name="Kuo A."/>
            <person name="Drula E."/>
            <person name="Kohler A."/>
            <person name="Sanchez-Garcia M."/>
            <person name="Morin E."/>
            <person name="Andreopoulos B."/>
            <person name="Barry K.W."/>
            <person name="Bonito G."/>
            <person name="Buee M."/>
            <person name="Carver A."/>
            <person name="Chen C."/>
            <person name="Cichocki N."/>
            <person name="Clum A."/>
            <person name="Culley D."/>
            <person name="Crous P.W."/>
            <person name="Fauchery L."/>
            <person name="Girlanda M."/>
            <person name="Hayes R.D."/>
            <person name="Keri Z."/>
            <person name="LaButti K."/>
            <person name="Lipzen A."/>
            <person name="Lombard V."/>
            <person name="Magnuson J."/>
            <person name="Maillard F."/>
            <person name="Murat C."/>
            <person name="Nolan M."/>
            <person name="Ohm R.A."/>
            <person name="Pangilinan J."/>
            <person name="Pereira M.F."/>
            <person name="Perotto S."/>
            <person name="Peter M."/>
            <person name="Pfister S."/>
            <person name="Riley R."/>
            <person name="Sitrit Y."/>
            <person name="Stielow J.B."/>
            <person name="Szollosi G."/>
            <person name="Zifcakova L."/>
            <person name="Stursova M."/>
            <person name="Spatafora J.W."/>
            <person name="Tedersoo L."/>
            <person name="Vaario L.M."/>
            <person name="Yamada A."/>
            <person name="Yan M."/>
            <person name="Wang P."/>
            <person name="Xu J."/>
            <person name="Bruns T."/>
            <person name="Baldrian P."/>
            <person name="Vilgalys R."/>
            <person name="Dunand C."/>
            <person name="Henrissat B."/>
            <person name="Grigoriev I.V."/>
            <person name="Hibbett D."/>
            <person name="Nagy L.G."/>
            <person name="Martin F.M."/>
        </authorList>
    </citation>
    <scope>NUCLEOTIDE SEQUENCE</scope>
    <source>
        <strain evidence="2">UP504</strain>
    </source>
</reference>
<sequence>MSKTVIYEHADVLMDDENDYLITNWNGHLVELTDMRRHSPKRPYVNWPPKRGDPTAKESDNDEDLLLGKKNTWHISSSNGYTIEPMDMRHHGPKHPYVNRPPKKDCSVNAVFYDSDDNPIDEISDSSDLDTDDQAKKYYKRQLQNEHTVIYHRLHQKLQIHS</sequence>
<proteinExistence type="predicted"/>
<evidence type="ECO:0000313" key="3">
    <source>
        <dbReference type="Proteomes" id="UP000886523"/>
    </source>
</evidence>
<dbReference type="Proteomes" id="UP000886523">
    <property type="component" value="Unassembled WGS sequence"/>
</dbReference>
<accession>A0A9P6B673</accession>
<protein>
    <submittedName>
        <fullName evidence="2">Uncharacterized protein</fullName>
    </submittedName>
</protein>